<dbReference type="RefSeq" id="WP_248667840.1">
    <property type="nucleotide sequence ID" value="NZ_JALPRX010000065.1"/>
</dbReference>
<dbReference type="AlphaFoldDB" id="A0A9X1Y882"/>
<sequence length="171" mass="17773">MPSESRAGTSGPSPATGTHAEAHAGAHTEARRAAMALCAEATLPELRAALDALGPTGPLTELRRPETGLVMARGRVGGDGARFNLGEATVTRAAIRLAGGETGFAYHLGRDAERARAAATLDALWQVPARRAAVERALAPVARRLAEAEALAARRTAATKVEFFTLVRGED</sequence>
<evidence type="ECO:0000313" key="2">
    <source>
        <dbReference type="EMBL" id="MCK8785724.1"/>
    </source>
</evidence>
<evidence type="ECO:0000313" key="3">
    <source>
        <dbReference type="Proteomes" id="UP001139516"/>
    </source>
</evidence>
<feature type="compositionally biased region" description="Polar residues" evidence="1">
    <location>
        <begin position="1"/>
        <end position="13"/>
    </location>
</feature>
<dbReference type="GO" id="GO:0019634">
    <property type="term" value="P:organic phosphonate metabolic process"/>
    <property type="evidence" value="ECO:0007669"/>
    <property type="project" value="InterPro"/>
</dbReference>
<keyword evidence="2" id="KW-0456">Lyase</keyword>
<dbReference type="EMBL" id="JALPRX010000065">
    <property type="protein sequence ID" value="MCK8785724.1"/>
    <property type="molecule type" value="Genomic_DNA"/>
</dbReference>
<organism evidence="2 3">
    <name type="scientific">Roseomonas acroporae</name>
    <dbReference type="NCBI Taxonomy" id="2937791"/>
    <lineage>
        <taxon>Bacteria</taxon>
        <taxon>Pseudomonadati</taxon>
        <taxon>Pseudomonadota</taxon>
        <taxon>Alphaproteobacteria</taxon>
        <taxon>Acetobacterales</taxon>
        <taxon>Roseomonadaceae</taxon>
        <taxon>Roseomonas</taxon>
    </lineage>
</organism>
<dbReference type="NCBIfam" id="TIGR03293">
    <property type="entry name" value="PhnG_redo"/>
    <property type="match status" value="1"/>
</dbReference>
<name>A0A9X1Y882_9PROT</name>
<dbReference type="Pfam" id="PF06754">
    <property type="entry name" value="PhnG"/>
    <property type="match status" value="1"/>
</dbReference>
<feature type="region of interest" description="Disordered" evidence="1">
    <location>
        <begin position="1"/>
        <end position="28"/>
    </location>
</feature>
<dbReference type="InterPro" id="IPR009609">
    <property type="entry name" value="Phosphonate_metab_PhnG"/>
</dbReference>
<keyword evidence="3" id="KW-1185">Reference proteome</keyword>
<dbReference type="GO" id="GO:0015716">
    <property type="term" value="P:organic phosphonate transport"/>
    <property type="evidence" value="ECO:0007669"/>
    <property type="project" value="InterPro"/>
</dbReference>
<protein>
    <submittedName>
        <fullName evidence="2">Phosphonate C-P lyase system protein PhnG</fullName>
    </submittedName>
</protein>
<dbReference type="GO" id="GO:0016829">
    <property type="term" value="F:lyase activity"/>
    <property type="evidence" value="ECO:0007669"/>
    <property type="project" value="UniProtKB-KW"/>
</dbReference>
<gene>
    <name evidence="2" type="primary">phnG</name>
    <name evidence="2" type="ORF">M0638_15170</name>
</gene>
<accession>A0A9X1Y882</accession>
<dbReference type="Proteomes" id="UP001139516">
    <property type="component" value="Unassembled WGS sequence"/>
</dbReference>
<comment type="caution">
    <text evidence="2">The sequence shown here is derived from an EMBL/GenBank/DDBJ whole genome shotgun (WGS) entry which is preliminary data.</text>
</comment>
<proteinExistence type="predicted"/>
<reference evidence="2" key="1">
    <citation type="submission" date="2022-04" db="EMBL/GenBank/DDBJ databases">
        <title>Roseomonas acroporae sp. nov., isolated from coral Acropora digitifera.</title>
        <authorList>
            <person name="Sun H."/>
        </authorList>
    </citation>
    <scope>NUCLEOTIDE SEQUENCE</scope>
    <source>
        <strain evidence="2">NAR14</strain>
    </source>
</reference>
<evidence type="ECO:0000256" key="1">
    <source>
        <dbReference type="SAM" id="MobiDB-lite"/>
    </source>
</evidence>